<sequence>MQAGQDPALREHGDPQDHHQHRARGQHLACELPGEHRAERAQREHQRDCAKAEEQHGQGAVQGIACGQSVNLHRLQGTAGHQPVEQPDVQRALICALLLADFPGENFRHSGDKPAQPRE</sequence>
<feature type="compositionally biased region" description="Basic and acidic residues" evidence="1">
    <location>
        <begin position="8"/>
        <end position="18"/>
    </location>
</feature>
<comment type="caution">
    <text evidence="2">The sequence shown here is derived from an EMBL/GenBank/DDBJ whole genome shotgun (WGS) entry which is preliminary data.</text>
</comment>
<organism evidence="2">
    <name type="scientific">bioreactor metagenome</name>
    <dbReference type="NCBI Taxonomy" id="1076179"/>
    <lineage>
        <taxon>unclassified sequences</taxon>
        <taxon>metagenomes</taxon>
        <taxon>ecological metagenomes</taxon>
    </lineage>
</organism>
<evidence type="ECO:0000313" key="2">
    <source>
        <dbReference type="EMBL" id="MPN01317.1"/>
    </source>
</evidence>
<dbReference type="AlphaFoldDB" id="A0A645EHT7"/>
<gene>
    <name evidence="2" type="ORF">SDC9_148526</name>
</gene>
<feature type="compositionally biased region" description="Basic and acidic residues" evidence="1">
    <location>
        <begin position="33"/>
        <end position="56"/>
    </location>
</feature>
<feature type="region of interest" description="Disordered" evidence="1">
    <location>
        <begin position="1"/>
        <end position="59"/>
    </location>
</feature>
<reference evidence="2" key="1">
    <citation type="submission" date="2019-08" db="EMBL/GenBank/DDBJ databases">
        <authorList>
            <person name="Kucharzyk K."/>
            <person name="Murdoch R.W."/>
            <person name="Higgins S."/>
            <person name="Loffler F."/>
        </authorList>
    </citation>
    <scope>NUCLEOTIDE SEQUENCE</scope>
</reference>
<name>A0A645EHT7_9ZZZZ</name>
<evidence type="ECO:0000256" key="1">
    <source>
        <dbReference type="SAM" id="MobiDB-lite"/>
    </source>
</evidence>
<proteinExistence type="predicted"/>
<dbReference type="EMBL" id="VSSQ01047335">
    <property type="protein sequence ID" value="MPN01317.1"/>
    <property type="molecule type" value="Genomic_DNA"/>
</dbReference>
<accession>A0A645EHT7</accession>
<protein>
    <submittedName>
        <fullName evidence="2">Uncharacterized protein</fullName>
    </submittedName>
</protein>